<feature type="repeat" description="ANK" evidence="3">
    <location>
        <begin position="2012"/>
        <end position="2044"/>
    </location>
</feature>
<dbReference type="SUPFAM" id="SSF52540">
    <property type="entry name" value="P-loop containing nucleoside triphosphate hydrolases"/>
    <property type="match status" value="1"/>
</dbReference>
<evidence type="ECO:0000259" key="4">
    <source>
        <dbReference type="Pfam" id="PF24883"/>
    </source>
</evidence>
<dbReference type="Pfam" id="PF00023">
    <property type="entry name" value="Ank"/>
    <property type="match status" value="2"/>
</dbReference>
<protein>
    <recommendedName>
        <fullName evidence="4">Nephrocystin 3-like N-terminal domain-containing protein</fullName>
    </recommendedName>
</protein>
<dbReference type="InterPro" id="IPR036770">
    <property type="entry name" value="Ankyrin_rpt-contain_sf"/>
</dbReference>
<feature type="repeat" description="ANK" evidence="3">
    <location>
        <begin position="714"/>
        <end position="746"/>
    </location>
</feature>
<dbReference type="InterPro" id="IPR056884">
    <property type="entry name" value="NPHP3-like_N"/>
</dbReference>
<dbReference type="Pfam" id="PF13637">
    <property type="entry name" value="Ank_4"/>
    <property type="match status" value="1"/>
</dbReference>
<sequence length="2139" mass="238413">MDPLSVAGSVAGLVSLADMVFRTAAKYRKEVKGAQKEVGDLLNEVKNTTLLLHNLSLIAYDLESGAAPGQSRGPNLKLEHLNDCRNILRRLDSGLTEAKEGFELPSRLDRLQARLKWPFSASEMREMIDSLRNQQRFINTSLTADSITQLIACLSQQQDIAGRVKDLQATTSQILDIQTKIQLDERRNRVLEFFLKANPQSEFETSEKLRHRLTGLWLTEGEDFHRWYNDPGTRIWLNGIPGAGKSVIAGAIITECILQNQPNPGRAVAYFYCTYRDSRTFSASNILSSVAAQLARQDEKAYELLEAYYSELHLGDSLPKNPTTKGLQEVLSTMSTFFNRVYIIIDGLDECDNEVEKNIQCLLALARDSNIKKQANIALLSRDEIFIRENLEIEFHVIEIEAHTEDIQLYVASELDERIGSRKLRIRDMSLRGHIIAELVKGAKGMFRWVACQLDYLCELPTDGARRKALNSLPPTLPATYERILLRVNAHSEQVKSLVKNSLLLIAYADSWLEPRMICEAVSTSLSCTRLDDDEIVEEQEILRWVGSLVRRSNDGKRFEFAHFTVQEFLEKICPSHSTLSAYSVSQDKIYGYLASICLKYLTLENFTRCGPEPTTEEIWNLPRLTKSRPFYQYSAISWPNILQKGSDETVDNVYLQLQAFFQTPKTSNFCLWAIELARHCCVGADSGIIMRPHGSFFNNGKDAKVCISALLRPDFTPLHMAAALGLPRLTRHLINMGCSPNFTSRFGTPLHCAVGGLSVFSNSTVVTYLHRFSGILSLPTGKARRDTVQLLLNAGASPIPRFQSIFRSSGMLGLSAIFHRTSGNFEIIVDLLRAGAIVEDDDLEVFSATYDQFLGWSEIKKRQSLNDGQILKVLVEALGAPTASDGARFQLLSMTVQFIAKLENRRADGIPQEVSIGKENVVSISSIIRNNDASQLSRFLQDDNLDWLETTILNDGGEGRKPIHLATLARSLDVLGLILESGCDVNSLMDDGRAAANLCWEDKQGEYLKLLLKYGASTTIKEGDGISLWHAAATNDSVIIMNILVQSEQRDQGLRTMSSEGQTPICAAISAQCLGSALVMLPYCNMKECWNSNKSIFRDATILGSSIIIKKLIEVGVDLDGVDSEGSPLHFLPHYPDPELVKLLSSLFDLNQRSSVNQRTPFEQYMSGTLGLGYYAYPEIYKMLLPEEALLQNREACHVWTNICEIIALPRQRREIGISWGSEVLEYLISMNILELFETKRHLSGVLPLCDAFLRALAQPDFEADPRTGCISIEDKFGILSGEYWEYFSAMFMVVVEQTTLPRTIVASPTIITIFKHAIVQNDLPLVKMLLKNGTELHTEVDGLSPFEIACLGSLSNDLFTCIMEHSQADYLQKANKAEFGRGPIHYAYSPRGLPRQEESIRVQNLLSLLQNIENCDIPNSEQEGTPLFNHIVRGSISTAEVLVEAGANPWITCASTGLNSVMEAVHQGFTWGTIEILTQNDAYSPQWKHVLNNGETVLHIAAAVGNCDCLEVLLDKGIAGHSHTLDKYDKTPMHYAAEHGQTEAIRILAQRGGDANMKTTHGFTPLHIAADHGHSSTVKVLLEMGAKQFKCSNGCTPLVYAYMEGNPDVIKMLTAEANDAQSADLITKPKALLTMSKALGAAVLNDDYVACVRLKNQGCPINTEVELLGQRMTPLMLAMCQWKSPELINWLIENGSLVSIVYDPPIQNCYFSVLDVAITDSIYVGFLPRLINAFVEEGGDLLGLPHNILFKAIDYREHGALKILLEEDFKDVATINKSAFTCHPEKLSHEARSAILRLVNKRNEIGNYGATPLIRAVSSRAVDAVELLIQAGADVDLVNTSNGGTALHHATFQGSVDIAQLILDFGCLVNVRDICQRTAIDYAFIDGNSDIARLLIQAGAQVSTESIALFGHRRSLAHLFNHTDCRASRFLDLQDPLHDPITLSRLWISNITANIPILRRYMGDAKLSTVLKLHSSGKHSVLCQAIVLGLMQPVKMLVNFGADVNYLCEDHGTPLTVAIRFRHFKLFKYLFRNGASMDHGSEHSSNVLSNADGKIDPFILDWVLVTRHIEQCRITYEQFNMNESITGRWAGVKTAAIRMKWEWEKRRSQSSFEYACRLQAIKRSLRGKVVSPLEIRL</sequence>
<feature type="repeat" description="ANK" evidence="3">
    <location>
        <begin position="1810"/>
        <end position="1842"/>
    </location>
</feature>
<dbReference type="PROSITE" id="PS50297">
    <property type="entry name" value="ANK_REP_REGION"/>
    <property type="match status" value="6"/>
</dbReference>
<feature type="repeat" description="ANK" evidence="3">
    <location>
        <begin position="959"/>
        <end position="991"/>
    </location>
</feature>
<dbReference type="PANTHER" id="PTHR24198">
    <property type="entry name" value="ANKYRIN REPEAT AND PROTEIN KINASE DOMAIN-CONTAINING PROTEIN"/>
    <property type="match status" value="1"/>
</dbReference>
<keyword evidence="2 3" id="KW-0040">ANK repeat</keyword>
<feature type="repeat" description="ANK" evidence="3">
    <location>
        <begin position="1563"/>
        <end position="1588"/>
    </location>
</feature>
<evidence type="ECO:0000256" key="3">
    <source>
        <dbReference type="PROSITE-ProRule" id="PRU00023"/>
    </source>
</evidence>
<feature type="repeat" description="ANK" evidence="3">
    <location>
        <begin position="1495"/>
        <end position="1519"/>
    </location>
</feature>
<dbReference type="Proteomes" id="UP000754883">
    <property type="component" value="Unassembled WGS sequence"/>
</dbReference>
<dbReference type="Gene3D" id="1.25.40.20">
    <property type="entry name" value="Ankyrin repeat-containing domain"/>
    <property type="match status" value="5"/>
</dbReference>
<dbReference type="Pfam" id="PF12796">
    <property type="entry name" value="Ank_2"/>
    <property type="match status" value="2"/>
</dbReference>
<evidence type="ECO:0000313" key="6">
    <source>
        <dbReference type="Proteomes" id="UP000754883"/>
    </source>
</evidence>
<dbReference type="PANTHER" id="PTHR24198:SF165">
    <property type="entry name" value="ANKYRIN REPEAT-CONTAINING PROTEIN-RELATED"/>
    <property type="match status" value="1"/>
</dbReference>
<dbReference type="PRINTS" id="PR01415">
    <property type="entry name" value="ANKYRIN"/>
</dbReference>
<proteinExistence type="predicted"/>
<keyword evidence="6" id="KW-1185">Reference proteome</keyword>
<name>A0A9N9Y757_9HYPO</name>
<organism evidence="5 6">
    <name type="scientific">Clonostachys byssicola</name>
    <dbReference type="NCBI Taxonomy" id="160290"/>
    <lineage>
        <taxon>Eukaryota</taxon>
        <taxon>Fungi</taxon>
        <taxon>Dikarya</taxon>
        <taxon>Ascomycota</taxon>
        <taxon>Pezizomycotina</taxon>
        <taxon>Sordariomycetes</taxon>
        <taxon>Hypocreomycetidae</taxon>
        <taxon>Hypocreales</taxon>
        <taxon>Bionectriaceae</taxon>
        <taxon>Clonostachys</taxon>
    </lineage>
</organism>
<evidence type="ECO:0000256" key="2">
    <source>
        <dbReference type="ARBA" id="ARBA00023043"/>
    </source>
</evidence>
<reference evidence="6" key="1">
    <citation type="submission" date="2019-06" db="EMBL/GenBank/DDBJ databases">
        <authorList>
            <person name="Broberg M."/>
        </authorList>
    </citation>
    <scope>NUCLEOTIDE SEQUENCE [LARGE SCALE GENOMIC DNA]</scope>
</reference>
<evidence type="ECO:0000313" key="5">
    <source>
        <dbReference type="EMBL" id="CAG9990454.1"/>
    </source>
</evidence>
<feature type="repeat" description="ANK" evidence="3">
    <location>
        <begin position="1844"/>
        <end position="1876"/>
    </location>
</feature>
<dbReference type="SUPFAM" id="SSF48403">
    <property type="entry name" value="Ankyrin repeat"/>
    <property type="match status" value="6"/>
</dbReference>
<comment type="caution">
    <text evidence="5">The sequence shown here is derived from an EMBL/GenBank/DDBJ whole genome shotgun (WGS) entry which is preliminary data.</text>
</comment>
<gene>
    <name evidence="5" type="ORF">CBYS24578_00013765</name>
</gene>
<feature type="repeat" description="ANK" evidence="3">
    <location>
        <begin position="1595"/>
        <end position="1627"/>
    </location>
</feature>
<feature type="repeat" description="ANK" evidence="3">
    <location>
        <begin position="1877"/>
        <end position="1909"/>
    </location>
</feature>
<keyword evidence="1" id="KW-0677">Repeat</keyword>
<dbReference type="OrthoDB" id="194358at2759"/>
<dbReference type="EMBL" id="CABFNO020001473">
    <property type="protein sequence ID" value="CAG9990454.1"/>
    <property type="molecule type" value="Genomic_DNA"/>
</dbReference>
<reference evidence="5 6" key="2">
    <citation type="submission" date="2021-10" db="EMBL/GenBank/DDBJ databases">
        <authorList>
            <person name="Piombo E."/>
        </authorList>
    </citation>
    <scope>NUCLEOTIDE SEQUENCE [LARGE SCALE GENOMIC DNA]</scope>
</reference>
<feature type="repeat" description="ANK" evidence="3">
    <location>
        <begin position="1530"/>
        <end position="1562"/>
    </location>
</feature>
<evidence type="ECO:0000256" key="1">
    <source>
        <dbReference type="ARBA" id="ARBA00022737"/>
    </source>
</evidence>
<feature type="domain" description="Nephrocystin 3-like N-terminal" evidence="4">
    <location>
        <begin position="214"/>
        <end position="382"/>
    </location>
</feature>
<dbReference type="InterPro" id="IPR002110">
    <property type="entry name" value="Ankyrin_rpt"/>
</dbReference>
<dbReference type="SMART" id="SM00248">
    <property type="entry name" value="ANK"/>
    <property type="match status" value="16"/>
</dbReference>
<dbReference type="PROSITE" id="PS50088">
    <property type="entry name" value="ANK_REPEAT"/>
    <property type="match status" value="10"/>
</dbReference>
<dbReference type="Pfam" id="PF24883">
    <property type="entry name" value="NPHP3_N"/>
    <property type="match status" value="1"/>
</dbReference>
<dbReference type="Gene3D" id="3.40.50.300">
    <property type="entry name" value="P-loop containing nucleotide triphosphate hydrolases"/>
    <property type="match status" value="1"/>
</dbReference>
<dbReference type="InterPro" id="IPR027417">
    <property type="entry name" value="P-loop_NTPase"/>
</dbReference>
<accession>A0A9N9Y757</accession>